<evidence type="ECO:0000313" key="4">
    <source>
        <dbReference type="Proteomes" id="UP001221757"/>
    </source>
</evidence>
<reference evidence="3" key="1">
    <citation type="submission" date="2023-03" db="EMBL/GenBank/DDBJ databases">
        <title>Massive genome expansion in bonnet fungi (Mycena s.s.) driven by repeated elements and novel gene families across ecological guilds.</title>
        <authorList>
            <consortium name="Lawrence Berkeley National Laboratory"/>
            <person name="Harder C.B."/>
            <person name="Miyauchi S."/>
            <person name="Viragh M."/>
            <person name="Kuo A."/>
            <person name="Thoen E."/>
            <person name="Andreopoulos B."/>
            <person name="Lu D."/>
            <person name="Skrede I."/>
            <person name="Drula E."/>
            <person name="Henrissat B."/>
            <person name="Morin E."/>
            <person name="Kohler A."/>
            <person name="Barry K."/>
            <person name="LaButti K."/>
            <person name="Morin E."/>
            <person name="Salamov A."/>
            <person name="Lipzen A."/>
            <person name="Mereny Z."/>
            <person name="Hegedus B."/>
            <person name="Baldrian P."/>
            <person name="Stursova M."/>
            <person name="Weitz H."/>
            <person name="Taylor A."/>
            <person name="Grigoriev I.V."/>
            <person name="Nagy L.G."/>
            <person name="Martin F."/>
            <person name="Kauserud H."/>
        </authorList>
    </citation>
    <scope>NUCLEOTIDE SEQUENCE</scope>
    <source>
        <strain evidence="3">CBHHK067</strain>
    </source>
</reference>
<feature type="domain" description="DUF6533" evidence="2">
    <location>
        <begin position="60"/>
        <end position="98"/>
    </location>
</feature>
<name>A0AAD7DG64_MYCRO</name>
<organism evidence="3 4">
    <name type="scientific">Mycena rosella</name>
    <name type="common">Pink bonnet</name>
    <name type="synonym">Agaricus rosellus</name>
    <dbReference type="NCBI Taxonomy" id="1033263"/>
    <lineage>
        <taxon>Eukaryota</taxon>
        <taxon>Fungi</taxon>
        <taxon>Dikarya</taxon>
        <taxon>Basidiomycota</taxon>
        <taxon>Agaricomycotina</taxon>
        <taxon>Agaricomycetes</taxon>
        <taxon>Agaricomycetidae</taxon>
        <taxon>Agaricales</taxon>
        <taxon>Marasmiineae</taxon>
        <taxon>Mycenaceae</taxon>
        <taxon>Mycena</taxon>
    </lineage>
</organism>
<dbReference type="AlphaFoldDB" id="A0AAD7DG64"/>
<keyword evidence="1" id="KW-1133">Transmembrane helix</keyword>
<proteinExistence type="predicted"/>
<dbReference type="Proteomes" id="UP001221757">
    <property type="component" value="Unassembled WGS sequence"/>
</dbReference>
<comment type="caution">
    <text evidence="3">The sequence shown here is derived from an EMBL/GenBank/DDBJ whole genome shotgun (WGS) entry which is preliminary data.</text>
</comment>
<evidence type="ECO:0000256" key="1">
    <source>
        <dbReference type="SAM" id="Phobius"/>
    </source>
</evidence>
<feature type="transmembrane region" description="Helical" evidence="1">
    <location>
        <begin position="152"/>
        <end position="171"/>
    </location>
</feature>
<feature type="transmembrane region" description="Helical" evidence="1">
    <location>
        <begin position="241"/>
        <end position="259"/>
    </location>
</feature>
<feature type="transmembrane region" description="Helical" evidence="1">
    <location>
        <begin position="118"/>
        <end position="140"/>
    </location>
</feature>
<keyword evidence="1" id="KW-0812">Transmembrane</keyword>
<gene>
    <name evidence="3" type="ORF">B0H17DRAFT_1063763</name>
</gene>
<sequence>MDGTSTSKFKTVISINDGSPPHLPLSSTTLAPTTSSSMSDELAATTSALRLHDYLFLLPITFLYWDHLMTFGDEVRFLWRKTKTPSTYCFFVNRYLACFGDIVVAVFIFASVPDSTTLLFISGHDLTGLVKVMICVLLTLRIYALYGRYSKVWMGMVVAAFGLLVASLWAISGQGGTPVPNVQGCHIANSQSLGIHLAVPWEALFLYDLMIGVALFFKSFQMRHKVTMHDSSLLNVLSRDGAIYFVAMALANLANILTFFMAGPLLRGCLSTLASCLSVTMMSRLMLNLHAVEIKGIFSTTAHIKYSGTSASEDFQREVELDTLWTRDFEQSAFAPNESRGSLETSQ</sequence>
<keyword evidence="4" id="KW-1185">Reference proteome</keyword>
<accession>A0AAD7DG64</accession>
<feature type="transmembrane region" description="Helical" evidence="1">
    <location>
        <begin position="92"/>
        <end position="112"/>
    </location>
</feature>
<evidence type="ECO:0000313" key="3">
    <source>
        <dbReference type="EMBL" id="KAJ7690952.1"/>
    </source>
</evidence>
<feature type="transmembrane region" description="Helical" evidence="1">
    <location>
        <begin position="203"/>
        <end position="220"/>
    </location>
</feature>
<dbReference type="Pfam" id="PF20151">
    <property type="entry name" value="DUF6533"/>
    <property type="match status" value="1"/>
</dbReference>
<evidence type="ECO:0000259" key="2">
    <source>
        <dbReference type="Pfam" id="PF20151"/>
    </source>
</evidence>
<protein>
    <recommendedName>
        <fullName evidence="2">DUF6533 domain-containing protein</fullName>
    </recommendedName>
</protein>
<keyword evidence="1" id="KW-0472">Membrane</keyword>
<dbReference type="EMBL" id="JARKIE010000061">
    <property type="protein sequence ID" value="KAJ7690952.1"/>
    <property type="molecule type" value="Genomic_DNA"/>
</dbReference>
<dbReference type="InterPro" id="IPR045340">
    <property type="entry name" value="DUF6533"/>
</dbReference>